<dbReference type="InterPro" id="IPR036676">
    <property type="entry name" value="PurM-like_C_sf"/>
</dbReference>
<feature type="binding site" evidence="2">
    <location>
        <position position="54"/>
    </location>
    <ligand>
        <name>substrate</name>
    </ligand>
</feature>
<sequence length="347" mass="37813">MSQGEFDIIKRYFQRSTNKVDGVEIGIGDDCAILDVPCDHQLAVTTDSLVSGVHFFEDVDAYRLGYKSLAVNLSDLAAMGATAKWVSLAITLPKIDEVWLAEFCRGFFALADKYNVKLIGGDTTKGPLSITVSAKGLVKTGQALTRCNAKIGDVIFVSGCLGDGALGLLVKLLATETELFTKDNQQAFVNALELTEPRLHLAKLLVGYASSCIDISDGLSQDLSHILNKSQCSAEITLENLPFSDAILNEIKLDHLSLSQVWQHAVNGGDDYELLFTIPADKVSAFKALLNTQSKYDDLACYEIGKITKQKQIECEKLTTASAVSSILFTYLQQPVDVNSTGWDHFK</sequence>
<evidence type="ECO:0000259" key="4">
    <source>
        <dbReference type="Pfam" id="PF02769"/>
    </source>
</evidence>
<evidence type="ECO:0000256" key="1">
    <source>
        <dbReference type="ARBA" id="ARBA00022977"/>
    </source>
</evidence>
<feature type="binding site" evidence="2">
    <location>
        <position position="343"/>
    </location>
    <ligand>
        <name>substrate</name>
    </ligand>
</feature>
<evidence type="ECO:0000313" key="5">
    <source>
        <dbReference type="EMBL" id="MEL0659994.1"/>
    </source>
</evidence>
<dbReference type="PIRSF" id="PIRSF005303">
    <property type="entry name" value="Thiam_monoph_kin"/>
    <property type="match status" value="1"/>
</dbReference>
<protein>
    <recommendedName>
        <fullName evidence="2">Thiamine-monophosphate kinase</fullName>
        <shortName evidence="2">TMP kinase</shortName>
        <shortName evidence="2">Thiamine-phosphate kinase</shortName>
        <ecNumber evidence="2">2.7.4.16</ecNumber>
    </recommendedName>
</protein>
<evidence type="ECO:0000256" key="2">
    <source>
        <dbReference type="HAMAP-Rule" id="MF_02128"/>
    </source>
</evidence>
<feature type="binding site" evidence="2">
    <location>
        <position position="46"/>
    </location>
    <ligand>
        <name>Mg(2+)</name>
        <dbReference type="ChEBI" id="CHEBI:18420"/>
        <label>1</label>
    </ligand>
</feature>
<dbReference type="GO" id="GO:0009030">
    <property type="term" value="F:thiamine-phosphate kinase activity"/>
    <property type="evidence" value="ECO:0007669"/>
    <property type="project" value="UniProtKB-EC"/>
</dbReference>
<feature type="binding site" evidence="2">
    <location>
        <position position="47"/>
    </location>
    <ligand>
        <name>Mg(2+)</name>
        <dbReference type="ChEBI" id="CHEBI:18420"/>
        <label>1</label>
    </ligand>
</feature>
<dbReference type="Gene3D" id="3.30.1330.10">
    <property type="entry name" value="PurM-like, N-terminal domain"/>
    <property type="match status" value="1"/>
</dbReference>
<feature type="binding site" evidence="2">
    <location>
        <position position="217"/>
    </location>
    <ligand>
        <name>Mg(2+)</name>
        <dbReference type="ChEBI" id="CHEBI:18420"/>
        <label>5</label>
    </ligand>
</feature>
<dbReference type="InterPro" id="IPR006283">
    <property type="entry name" value="ThiL-like"/>
</dbReference>
<feature type="binding site" evidence="2">
    <location>
        <position position="122"/>
    </location>
    <ligand>
        <name>Mg(2+)</name>
        <dbReference type="ChEBI" id="CHEBI:18420"/>
        <label>1</label>
    </ligand>
</feature>
<dbReference type="SUPFAM" id="SSF55326">
    <property type="entry name" value="PurM N-terminal domain-like"/>
    <property type="match status" value="1"/>
</dbReference>
<comment type="caution">
    <text evidence="5">The sequence shown here is derived from an EMBL/GenBank/DDBJ whole genome shotgun (WGS) entry which is preliminary data.</text>
</comment>
<dbReference type="PANTHER" id="PTHR30270">
    <property type="entry name" value="THIAMINE-MONOPHOSPHATE KINASE"/>
    <property type="match status" value="1"/>
</dbReference>
<dbReference type="RefSeq" id="WP_341628492.1">
    <property type="nucleotide sequence ID" value="NZ_JBAKBA010000030.1"/>
</dbReference>
<comment type="pathway">
    <text evidence="2">Cofactor biosynthesis; thiamine diphosphate biosynthesis; thiamine diphosphate from thiamine phosphate: step 1/1.</text>
</comment>
<keyword evidence="2" id="KW-0547">Nucleotide-binding</keyword>
<feature type="binding site" evidence="2">
    <location>
        <position position="47"/>
    </location>
    <ligand>
        <name>Mg(2+)</name>
        <dbReference type="ChEBI" id="CHEBI:18420"/>
        <label>2</label>
    </ligand>
</feature>
<keyword evidence="1 2" id="KW-0784">Thiamine biosynthesis</keyword>
<keyword evidence="2" id="KW-0067">ATP-binding</keyword>
<organism evidence="5 6">
    <name type="scientific">Psychromonas arctica</name>
    <dbReference type="NCBI Taxonomy" id="168275"/>
    <lineage>
        <taxon>Bacteria</taxon>
        <taxon>Pseudomonadati</taxon>
        <taxon>Pseudomonadota</taxon>
        <taxon>Gammaproteobacteria</taxon>
        <taxon>Alteromonadales</taxon>
        <taxon>Psychromonadaceae</taxon>
        <taxon>Psychromonas</taxon>
    </lineage>
</organism>
<dbReference type="HAMAP" id="MF_02128">
    <property type="entry name" value="TMP_kinase"/>
    <property type="match status" value="1"/>
</dbReference>
<dbReference type="EMBL" id="JBAKBA010000030">
    <property type="protein sequence ID" value="MEL0659994.1"/>
    <property type="molecule type" value="Genomic_DNA"/>
</dbReference>
<reference evidence="5 6" key="1">
    <citation type="submission" date="2024-02" db="EMBL/GenBank/DDBJ databases">
        <title>Bacteria isolated from the canopy kelp, Nereocystis luetkeana.</title>
        <authorList>
            <person name="Pfister C.A."/>
            <person name="Younker I.T."/>
            <person name="Light S.H."/>
        </authorList>
    </citation>
    <scope>NUCLEOTIDE SEQUENCE [LARGE SCALE GENOMIC DNA]</scope>
    <source>
        <strain evidence="5 6">TI.2.07</strain>
    </source>
</reference>
<dbReference type="Gene3D" id="3.90.650.10">
    <property type="entry name" value="PurM-like C-terminal domain"/>
    <property type="match status" value="1"/>
</dbReference>
<dbReference type="InterPro" id="IPR010918">
    <property type="entry name" value="PurM-like_C_dom"/>
</dbReference>
<keyword evidence="2 5" id="KW-0418">Kinase</keyword>
<evidence type="ECO:0000313" key="6">
    <source>
        <dbReference type="Proteomes" id="UP001366060"/>
    </source>
</evidence>
<accession>A0ABU9HDR9</accession>
<feature type="binding site" evidence="2">
    <location>
        <position position="214"/>
    </location>
    <ligand>
        <name>Mg(2+)</name>
        <dbReference type="ChEBI" id="CHEBI:18420"/>
        <label>3</label>
    </ligand>
</feature>
<dbReference type="InterPro" id="IPR036921">
    <property type="entry name" value="PurM-like_N_sf"/>
</dbReference>
<dbReference type="Pfam" id="PF02769">
    <property type="entry name" value="AIRS_C"/>
    <property type="match status" value="1"/>
</dbReference>
<comment type="function">
    <text evidence="2">Catalyzes the ATP-dependent phosphorylation of thiamine-monophosphate (TMP) to form thiamine-pyrophosphate (TPP), the active form of vitamin B1.</text>
</comment>
<keyword evidence="6" id="KW-1185">Reference proteome</keyword>
<feature type="binding site" evidence="2">
    <location>
        <position position="216"/>
    </location>
    <ligand>
        <name>ATP</name>
        <dbReference type="ChEBI" id="CHEBI:30616"/>
    </ligand>
</feature>
<evidence type="ECO:0000259" key="3">
    <source>
        <dbReference type="Pfam" id="PF00586"/>
    </source>
</evidence>
<dbReference type="CDD" id="cd02194">
    <property type="entry name" value="ThiL"/>
    <property type="match status" value="1"/>
</dbReference>
<feature type="binding site" evidence="2">
    <location>
        <position position="30"/>
    </location>
    <ligand>
        <name>Mg(2+)</name>
        <dbReference type="ChEBI" id="CHEBI:18420"/>
        <label>3</label>
    </ligand>
</feature>
<feature type="binding site" evidence="2">
    <location>
        <position position="270"/>
    </location>
    <ligand>
        <name>substrate</name>
    </ligand>
</feature>
<feature type="binding site" evidence="2">
    <location>
        <position position="75"/>
    </location>
    <ligand>
        <name>Mg(2+)</name>
        <dbReference type="ChEBI" id="CHEBI:18420"/>
        <label>3</label>
    </ligand>
</feature>
<feature type="binding site" evidence="2">
    <location>
        <position position="75"/>
    </location>
    <ligand>
        <name>Mg(2+)</name>
        <dbReference type="ChEBI" id="CHEBI:18420"/>
        <label>2</label>
    </ligand>
</feature>
<dbReference type="EC" id="2.7.4.16" evidence="2"/>
<feature type="binding site" evidence="2">
    <location>
        <position position="75"/>
    </location>
    <ligand>
        <name>Mg(2+)</name>
        <dbReference type="ChEBI" id="CHEBI:18420"/>
        <label>4</label>
    </ligand>
</feature>
<comment type="caution">
    <text evidence="2">Lacks conserved residue(s) required for the propagation of feature annotation.</text>
</comment>
<comment type="similarity">
    <text evidence="2">Belongs to the thiamine-monophosphate kinase family.</text>
</comment>
<comment type="miscellaneous">
    <text evidence="2">Reaction mechanism of ThiL seems to utilize a direct, inline transfer of the gamma-phosphate of ATP to TMP rather than a phosphorylated enzyme intermediate.</text>
</comment>
<keyword evidence="2" id="KW-0460">Magnesium</keyword>
<dbReference type="PANTHER" id="PTHR30270:SF0">
    <property type="entry name" value="THIAMINE-MONOPHOSPHATE KINASE"/>
    <property type="match status" value="1"/>
</dbReference>
<gene>
    <name evidence="2 5" type="primary">thiL</name>
    <name evidence="5" type="ORF">V6255_12700</name>
</gene>
<feature type="binding site" evidence="2">
    <location>
        <position position="30"/>
    </location>
    <ligand>
        <name>Mg(2+)</name>
        <dbReference type="ChEBI" id="CHEBI:18420"/>
        <label>4</label>
    </ligand>
</feature>
<dbReference type="Proteomes" id="UP001366060">
    <property type="component" value="Unassembled WGS sequence"/>
</dbReference>
<dbReference type="Pfam" id="PF00586">
    <property type="entry name" value="AIRS"/>
    <property type="match status" value="1"/>
</dbReference>
<feature type="domain" description="PurM-like N-terminal" evidence="3">
    <location>
        <begin position="28"/>
        <end position="138"/>
    </location>
</feature>
<feature type="binding site" evidence="2">
    <location>
        <position position="146"/>
    </location>
    <ligand>
        <name>ATP</name>
        <dbReference type="ChEBI" id="CHEBI:30616"/>
    </ligand>
</feature>
<proteinExistence type="inferred from homology"/>
<keyword evidence="2" id="KW-0479">Metal-binding</keyword>
<keyword evidence="2 5" id="KW-0808">Transferase</keyword>
<dbReference type="InterPro" id="IPR016188">
    <property type="entry name" value="PurM-like_N"/>
</dbReference>
<feature type="binding site" evidence="2">
    <location>
        <begin position="121"/>
        <end position="122"/>
    </location>
    <ligand>
        <name>ATP</name>
        <dbReference type="ChEBI" id="CHEBI:30616"/>
    </ligand>
</feature>
<dbReference type="NCBIfam" id="TIGR01379">
    <property type="entry name" value="thiL"/>
    <property type="match status" value="1"/>
</dbReference>
<feature type="domain" description="PurM-like C-terminal" evidence="4">
    <location>
        <begin position="150"/>
        <end position="314"/>
    </location>
</feature>
<name>A0ABU9HDR9_9GAMM</name>
<dbReference type="SUPFAM" id="SSF56042">
    <property type="entry name" value="PurM C-terminal domain-like"/>
    <property type="match status" value="1"/>
</dbReference>
<feature type="binding site" evidence="2">
    <location>
        <position position="45"/>
    </location>
    <ligand>
        <name>Mg(2+)</name>
        <dbReference type="ChEBI" id="CHEBI:18420"/>
        <label>4</label>
    </ligand>
</feature>
<comment type="catalytic activity">
    <reaction evidence="2">
        <text>thiamine phosphate + ATP = thiamine diphosphate + ADP</text>
        <dbReference type="Rhea" id="RHEA:15913"/>
        <dbReference type="ChEBI" id="CHEBI:30616"/>
        <dbReference type="ChEBI" id="CHEBI:37575"/>
        <dbReference type="ChEBI" id="CHEBI:58937"/>
        <dbReference type="ChEBI" id="CHEBI:456216"/>
        <dbReference type="EC" id="2.7.4.16"/>
    </reaction>
</comment>